<dbReference type="GO" id="GO:0015627">
    <property type="term" value="C:type II protein secretion system complex"/>
    <property type="evidence" value="ECO:0007669"/>
    <property type="project" value="InterPro"/>
</dbReference>
<dbReference type="InterPro" id="IPR032389">
    <property type="entry name" value="GspB_C"/>
</dbReference>
<dbReference type="RefSeq" id="WP_008080329.1">
    <property type="nucleotide sequence ID" value="NZ_AEVT01000104.1"/>
</dbReference>
<sequence>MSKVLNALDVSEQSYQASVGSPFLVNQIATEVPKASSKLLIALLVLAPATVVSAYMIQQTYQSTLAQWQLDNQPKTVVEQVPYTVNQLEPMSFEGLVSTYDVNVAPREVQPVAASSSEAEFGSEPEIVPQPTTNEPLLEELDLSELSPELALRIENALGTSQPQPKQTNEQVSNLAHQADRWQGKLPRLDFQTHVYSSNPNKRWVKVNGTEFSEGDVIAQGVVLERIEQNLCQLRFEGEVIEVPALYDWQG</sequence>
<proteinExistence type="predicted"/>
<dbReference type="OrthoDB" id="5432325at2"/>
<dbReference type="EMBL" id="AEVT01000104">
    <property type="protein sequence ID" value="EGA68523.1"/>
    <property type="molecule type" value="Genomic_DNA"/>
</dbReference>
<comment type="caution">
    <text evidence="2">The sequence shown here is derived from an EMBL/GenBank/DDBJ whole genome shotgun (WGS) entry which is preliminary data.</text>
</comment>
<name>E8MBQ8_PHOS4</name>
<feature type="domain" description="Type II secretion system protein GspB C-terminal" evidence="1">
    <location>
        <begin position="186"/>
        <end position="245"/>
    </location>
</feature>
<dbReference type="eggNOG" id="COG3266">
    <property type="taxonomic scope" value="Bacteria"/>
</dbReference>
<dbReference type="GeneID" id="95570981"/>
<dbReference type="Pfam" id="PF16537">
    <property type="entry name" value="T2SSB"/>
    <property type="match status" value="1"/>
</dbReference>
<evidence type="ECO:0000313" key="2">
    <source>
        <dbReference type="EMBL" id="EGA68523.1"/>
    </source>
</evidence>
<organism evidence="2 3">
    <name type="scientific">Vibrio sinaloensis DSM 21326</name>
    <dbReference type="NCBI Taxonomy" id="945550"/>
    <lineage>
        <taxon>Bacteria</taxon>
        <taxon>Pseudomonadati</taxon>
        <taxon>Pseudomonadota</taxon>
        <taxon>Gammaproteobacteria</taxon>
        <taxon>Vibrionales</taxon>
        <taxon>Vibrionaceae</taxon>
        <taxon>Vibrio</taxon>
        <taxon>Vibrio oreintalis group</taxon>
    </lineage>
</organism>
<evidence type="ECO:0000259" key="1">
    <source>
        <dbReference type="Pfam" id="PF16537"/>
    </source>
</evidence>
<gene>
    <name evidence="2" type="ORF">VISI1226_20021</name>
</gene>
<dbReference type="Proteomes" id="UP000006228">
    <property type="component" value="Unassembled WGS sequence"/>
</dbReference>
<accession>E8MBQ8</accession>
<dbReference type="AlphaFoldDB" id="E8MBQ8"/>
<evidence type="ECO:0000313" key="3">
    <source>
        <dbReference type="Proteomes" id="UP000006228"/>
    </source>
</evidence>
<reference evidence="2 3" key="1">
    <citation type="journal article" date="2012" name="Int. J. Syst. Evol. Microbiol.">
        <title>Vibrio caribbeanicus sp. nov., isolated from the marine sponge Scleritoderma cyanea.</title>
        <authorList>
            <person name="Hoffmann M."/>
            <person name="Monday S.R."/>
            <person name="Allard M.W."/>
            <person name="Strain E.A."/>
            <person name="Whittaker P."/>
            <person name="Naum M."/>
            <person name="McCarthy P.J."/>
            <person name="Lopez J.V."/>
            <person name="Fischer M."/>
            <person name="Brown E.W."/>
        </authorList>
    </citation>
    <scope>NUCLEOTIDE SEQUENCE [LARGE SCALE GENOMIC DNA]</scope>
    <source>
        <strain evidence="3">DSMZ 21326</strain>
    </source>
</reference>
<protein>
    <submittedName>
        <fullName evidence="2">Putative general secretion pathway protein B</fullName>
    </submittedName>
</protein>